<feature type="domain" description="Pycsar effector protein" evidence="9">
    <location>
        <begin position="27"/>
        <end position="147"/>
    </location>
</feature>
<evidence type="ECO:0000256" key="1">
    <source>
        <dbReference type="ARBA" id="ARBA00004236"/>
    </source>
</evidence>
<accession>A0A2M7ICQ1</accession>
<dbReference type="EMBL" id="PFGU01000038">
    <property type="protein sequence ID" value="PIW73428.1"/>
    <property type="molecule type" value="Genomic_DNA"/>
</dbReference>
<keyword evidence="7 8" id="KW-0472">Membrane</keyword>
<keyword evidence="2" id="KW-1003">Cell membrane</keyword>
<evidence type="ECO:0000256" key="3">
    <source>
        <dbReference type="ARBA" id="ARBA00022692"/>
    </source>
</evidence>
<dbReference type="Proteomes" id="UP000230822">
    <property type="component" value="Unassembled WGS sequence"/>
</dbReference>
<comment type="subcellular location">
    <subcellularLocation>
        <location evidence="1">Cell membrane</location>
    </subcellularLocation>
</comment>
<keyword evidence="4" id="KW-0547">Nucleotide-binding</keyword>
<reference evidence="11" key="1">
    <citation type="submission" date="2017-09" db="EMBL/GenBank/DDBJ databases">
        <title>Depth-based differentiation of microbial function through sediment-hosted aquifers and enrichment of novel symbionts in the deep terrestrial subsurface.</title>
        <authorList>
            <person name="Probst A.J."/>
            <person name="Ladd B."/>
            <person name="Jarett J.K."/>
            <person name="Geller-Mcgrath D.E."/>
            <person name="Sieber C.M.K."/>
            <person name="Emerson J.B."/>
            <person name="Anantharaman K."/>
            <person name="Thomas B.C."/>
            <person name="Malmstrom R."/>
            <person name="Stieglmeier M."/>
            <person name="Klingl A."/>
            <person name="Woyke T."/>
            <person name="Ryan C.M."/>
            <person name="Banfield J.F."/>
        </authorList>
    </citation>
    <scope>NUCLEOTIDE SEQUENCE [LARGE SCALE GENOMIC DNA]</scope>
</reference>
<evidence type="ECO:0000256" key="4">
    <source>
        <dbReference type="ARBA" id="ARBA00022741"/>
    </source>
</evidence>
<name>A0A2M7ICQ1_9BACT</name>
<evidence type="ECO:0000256" key="2">
    <source>
        <dbReference type="ARBA" id="ARBA00022475"/>
    </source>
</evidence>
<comment type="caution">
    <text evidence="10">The sequence shown here is derived from an EMBL/GenBank/DDBJ whole genome shotgun (WGS) entry which is preliminary data.</text>
</comment>
<keyword evidence="5 8" id="KW-1133">Transmembrane helix</keyword>
<evidence type="ECO:0000313" key="10">
    <source>
        <dbReference type="EMBL" id="PIW73428.1"/>
    </source>
</evidence>
<evidence type="ECO:0000256" key="7">
    <source>
        <dbReference type="ARBA" id="ARBA00023136"/>
    </source>
</evidence>
<feature type="transmembrane region" description="Helical" evidence="8">
    <location>
        <begin position="131"/>
        <end position="149"/>
    </location>
</feature>
<feature type="transmembrane region" description="Helical" evidence="8">
    <location>
        <begin position="59"/>
        <end position="79"/>
    </location>
</feature>
<feature type="transmembrane region" description="Helical" evidence="8">
    <location>
        <begin position="35"/>
        <end position="53"/>
    </location>
</feature>
<organism evidence="10 11">
    <name type="scientific">Candidatus Roizmanbacteria bacterium CG_4_8_14_3_um_filter_34_9</name>
    <dbReference type="NCBI Taxonomy" id="1974832"/>
    <lineage>
        <taxon>Bacteria</taxon>
        <taxon>Candidatus Roizmaniibacteriota</taxon>
    </lineage>
</organism>
<evidence type="ECO:0000259" key="9">
    <source>
        <dbReference type="Pfam" id="PF18967"/>
    </source>
</evidence>
<gene>
    <name evidence="10" type="ORF">CO005_01490</name>
</gene>
<dbReference type="Pfam" id="PF18967">
    <property type="entry name" value="PycTM"/>
    <property type="match status" value="1"/>
</dbReference>
<protein>
    <recommendedName>
        <fullName evidence="9">Pycsar effector protein domain-containing protein</fullName>
    </recommendedName>
</protein>
<sequence>MEENNKFKILFESIKSKFDYLSNADNCLDGKAGTLMGFEITLGIGYLSFVIGGLEGIKFYEGVIGLALLGISTILLLIVNWSKNYITISVNLFDHKEYLEKSEKDLLLQLTSDAQNAFTENNKILKRKVKLYRLAMALLIISSFLLILSKVGKFYV</sequence>
<evidence type="ECO:0000313" key="11">
    <source>
        <dbReference type="Proteomes" id="UP000230822"/>
    </source>
</evidence>
<evidence type="ECO:0000256" key="5">
    <source>
        <dbReference type="ARBA" id="ARBA00022989"/>
    </source>
</evidence>
<evidence type="ECO:0000256" key="8">
    <source>
        <dbReference type="SAM" id="Phobius"/>
    </source>
</evidence>
<keyword evidence="3 8" id="KW-0812">Transmembrane</keyword>
<dbReference type="InterPro" id="IPR043760">
    <property type="entry name" value="PycTM_dom"/>
</dbReference>
<dbReference type="AlphaFoldDB" id="A0A2M7ICQ1"/>
<proteinExistence type="predicted"/>
<keyword evidence="6" id="KW-0051">Antiviral defense</keyword>
<evidence type="ECO:0000256" key="6">
    <source>
        <dbReference type="ARBA" id="ARBA00023118"/>
    </source>
</evidence>